<feature type="region of interest" description="Disordered" evidence="1">
    <location>
        <begin position="397"/>
        <end position="425"/>
    </location>
</feature>
<dbReference type="RefSeq" id="WP_123216104.1">
    <property type="nucleotide sequence ID" value="NZ_RJTM01000078.1"/>
</dbReference>
<gene>
    <name evidence="2" type="ORF">ED312_11175</name>
</gene>
<dbReference type="Proteomes" id="UP000267469">
    <property type="component" value="Unassembled WGS sequence"/>
</dbReference>
<name>A0A3N0EFZ5_SINP1</name>
<evidence type="ECO:0000313" key="2">
    <source>
        <dbReference type="EMBL" id="RNL86687.1"/>
    </source>
</evidence>
<comment type="caution">
    <text evidence="2">The sequence shown here is derived from an EMBL/GenBank/DDBJ whole genome shotgun (WGS) entry which is preliminary data.</text>
</comment>
<evidence type="ECO:0000313" key="3">
    <source>
        <dbReference type="Proteomes" id="UP000267469"/>
    </source>
</evidence>
<dbReference type="AlphaFoldDB" id="A0A3N0EFZ5"/>
<dbReference type="EMBL" id="RJTM01000078">
    <property type="protein sequence ID" value="RNL86687.1"/>
    <property type="molecule type" value="Genomic_DNA"/>
</dbReference>
<protein>
    <submittedName>
        <fullName evidence="2">Uncharacterized protein</fullName>
    </submittedName>
</protein>
<evidence type="ECO:0000256" key="1">
    <source>
        <dbReference type="SAM" id="MobiDB-lite"/>
    </source>
</evidence>
<organism evidence="2 3">
    <name type="scientific">Sinomicrobium pectinilyticum</name>
    <dbReference type="NCBI Taxonomy" id="1084421"/>
    <lineage>
        <taxon>Bacteria</taxon>
        <taxon>Pseudomonadati</taxon>
        <taxon>Bacteroidota</taxon>
        <taxon>Flavobacteriia</taxon>
        <taxon>Flavobacteriales</taxon>
        <taxon>Flavobacteriaceae</taxon>
        <taxon>Sinomicrobium</taxon>
    </lineage>
</organism>
<sequence length="425" mass="51107">MDNAYLKNPEDQWDTQWFLLQGGIYESFCYDTFESFNAKLWQLVVALTSRKKRNDEEKQQLTRTLEKIVLMVKGCHYFLHHKKRLKFKEDWIDIKWCKNPYRCLKKYRSREDKKLNHHLAHFQEPFSMLSREEAQNFTIAFKNFFAEMDLCSWLDLLDDWRSYLQHGESLFELMDYTPLKTYEKLRTLYEACIISYHWAEINYPPPNHHLIVDYLSSEYVDGYGSASPFDMAGSVFYEKNYEDIRQDILDLYPLCPCKKKQLKIEANDLRSTLRWLLETGWLFLQTDYFPKDWLDPDSIHALHCPIPEAELEYHWMPESLNFKERKNLRKTLSKLYHFIDVREEIHAVESRVIHHYCTDSLEVEMDEYDLKTRNRLLKMLDVLTLIVLDLREQRTKPDGIYYPPNTEDAATRKVEDTSLNEETSS</sequence>
<accession>A0A3N0EFZ5</accession>
<keyword evidence="3" id="KW-1185">Reference proteome</keyword>
<proteinExistence type="predicted"/>
<dbReference type="OrthoDB" id="1431335at2"/>
<reference evidence="2 3" key="1">
    <citation type="submission" date="2018-10" db="EMBL/GenBank/DDBJ databases">
        <title>Sinomicrobium pectinilyticum sp. nov., a pectinase-producing bacterium isolated from alkaline and saline soil, and emended description of the genus Sinomicrobium.</title>
        <authorList>
            <person name="Cheng B."/>
            <person name="Li C."/>
            <person name="Lai Q."/>
            <person name="Du M."/>
            <person name="Shao Z."/>
            <person name="Xu P."/>
            <person name="Yang C."/>
        </authorList>
    </citation>
    <scope>NUCLEOTIDE SEQUENCE [LARGE SCALE GENOMIC DNA]</scope>
    <source>
        <strain evidence="2 3">5DNS001</strain>
    </source>
</reference>